<keyword evidence="10" id="KW-0472">Membrane</keyword>
<dbReference type="Gene3D" id="3.30.565.10">
    <property type="entry name" value="Histidine kinase-like ATPase, C-terminal domain"/>
    <property type="match status" value="1"/>
</dbReference>
<feature type="transmembrane region" description="Helical" evidence="10">
    <location>
        <begin position="35"/>
        <end position="55"/>
    </location>
</feature>
<reference evidence="12 13" key="2">
    <citation type="journal article" date="2016" name="Genome Announc.">
        <title>Permanent Draft Genome Sequences for Two Variants of Frankia sp. Strain CpI1, the First Frankia Strain Isolated from Root Nodules of Comptonia peregrina.</title>
        <authorList>
            <person name="Oshone R."/>
            <person name="Hurst S.G.IV."/>
            <person name="Abebe-Akele F."/>
            <person name="Simpson S."/>
            <person name="Morris K."/>
            <person name="Thomas W.K."/>
            <person name="Tisa L.S."/>
        </authorList>
    </citation>
    <scope>NUCLEOTIDE SEQUENCE [LARGE SCALE GENOMIC DNA]</scope>
    <source>
        <strain evidence="13">CpI1-S</strain>
    </source>
</reference>
<sequence>MTSQVRRALRGIAYGTSVAAVTVAALVTLPEVGPLIGFSAVVAVAAALLPTLWLADRIRLVPPASLVACGVSLAVTFLYPGPAVNATANWWLLETVALLVLIVPAVRRPSPRTSLTLGTPLIITVTLLPLRLILRVDPHATFGQASRLCLAWALLSAASVGGGCYLRSLDSRSRAAVVAERRTQRVDLARDLHDFAAHDVTGVVVLAQAAQVLAREDPRRAIELLPRIEAAGAQALAAMDRTVQVFAETARVERGEVVGQPGGAEVTPRLPRDLGELPSLVSRFTRTGSIEASLDLASGALEELPNHVSSLGYRVVVEALTNVRRHAAGATKVRIAVFRAPHDVVAEALHVLVTDDGRQCQSPPDLADPDRQGGGFGLTSLTERVEAQSGTLAAGPRMQGWQVSAVLPITASPRARHQMADVDGPAEVRSPPATSQIR</sequence>
<reference evidence="13" key="1">
    <citation type="submission" date="2015-02" db="EMBL/GenBank/DDBJ databases">
        <title>Draft Genome of Frankia sp. CpI1-S.</title>
        <authorList>
            <person name="Oshone R.T."/>
            <person name="Ngom M."/>
            <person name="Ghodhbane-Gtari F."/>
            <person name="Gtari M."/>
            <person name="Morris K."/>
            <person name="Thomas K."/>
            <person name="Sen A."/>
            <person name="Tisa L.S."/>
        </authorList>
    </citation>
    <scope>NUCLEOTIDE SEQUENCE [LARGE SCALE GENOMIC DNA]</scope>
    <source>
        <strain evidence="13">CpI1-S</strain>
    </source>
</reference>
<keyword evidence="6 12" id="KW-0418">Kinase</keyword>
<organism evidence="12 13">
    <name type="scientific">Frankia torreyi</name>
    <dbReference type="NCBI Taxonomy" id="1856"/>
    <lineage>
        <taxon>Bacteria</taxon>
        <taxon>Bacillati</taxon>
        <taxon>Actinomycetota</taxon>
        <taxon>Actinomycetes</taxon>
        <taxon>Frankiales</taxon>
        <taxon>Frankiaceae</taxon>
        <taxon>Frankia</taxon>
    </lineage>
</organism>
<evidence type="ECO:0000256" key="5">
    <source>
        <dbReference type="ARBA" id="ARBA00022741"/>
    </source>
</evidence>
<name>A0A0D8B9I0_9ACTN</name>
<dbReference type="InterPro" id="IPR050482">
    <property type="entry name" value="Sensor_HK_TwoCompSys"/>
</dbReference>
<dbReference type="Pfam" id="PF07730">
    <property type="entry name" value="HisKA_3"/>
    <property type="match status" value="1"/>
</dbReference>
<evidence type="ECO:0000313" key="12">
    <source>
        <dbReference type="EMBL" id="KJE20037.1"/>
    </source>
</evidence>
<evidence type="ECO:0000256" key="6">
    <source>
        <dbReference type="ARBA" id="ARBA00022777"/>
    </source>
</evidence>
<dbReference type="GO" id="GO:0005524">
    <property type="term" value="F:ATP binding"/>
    <property type="evidence" value="ECO:0007669"/>
    <property type="project" value="UniProtKB-KW"/>
</dbReference>
<dbReference type="GO" id="GO:0016020">
    <property type="term" value="C:membrane"/>
    <property type="evidence" value="ECO:0007669"/>
    <property type="project" value="InterPro"/>
</dbReference>
<feature type="transmembrane region" description="Helical" evidence="10">
    <location>
        <begin position="88"/>
        <end position="106"/>
    </location>
</feature>
<evidence type="ECO:0000256" key="7">
    <source>
        <dbReference type="ARBA" id="ARBA00022840"/>
    </source>
</evidence>
<feature type="transmembrane region" description="Helical" evidence="10">
    <location>
        <begin position="145"/>
        <end position="166"/>
    </location>
</feature>
<keyword evidence="7" id="KW-0067">ATP-binding</keyword>
<keyword evidence="10" id="KW-1133">Transmembrane helix</keyword>
<keyword evidence="4" id="KW-0808">Transferase</keyword>
<evidence type="ECO:0000259" key="11">
    <source>
        <dbReference type="Pfam" id="PF07730"/>
    </source>
</evidence>
<dbReference type="PATRIC" id="fig|1502723.3.peg.6256"/>
<evidence type="ECO:0000256" key="8">
    <source>
        <dbReference type="ARBA" id="ARBA00023012"/>
    </source>
</evidence>
<dbReference type="EMBL" id="JYFN01000073">
    <property type="protein sequence ID" value="KJE20037.1"/>
    <property type="molecule type" value="Genomic_DNA"/>
</dbReference>
<proteinExistence type="predicted"/>
<keyword evidence="13" id="KW-1185">Reference proteome</keyword>
<protein>
    <recommendedName>
        <fullName evidence="2">histidine kinase</fullName>
        <ecNumber evidence="2">2.7.13.3</ecNumber>
    </recommendedName>
</protein>
<dbReference type="GO" id="GO:0000155">
    <property type="term" value="F:phosphorelay sensor kinase activity"/>
    <property type="evidence" value="ECO:0007669"/>
    <property type="project" value="InterPro"/>
</dbReference>
<keyword evidence="5" id="KW-0547">Nucleotide-binding</keyword>
<dbReference type="InterPro" id="IPR036890">
    <property type="entry name" value="HATPase_C_sf"/>
</dbReference>
<evidence type="ECO:0000256" key="2">
    <source>
        <dbReference type="ARBA" id="ARBA00012438"/>
    </source>
</evidence>
<feature type="region of interest" description="Disordered" evidence="9">
    <location>
        <begin position="415"/>
        <end position="438"/>
    </location>
</feature>
<feature type="transmembrane region" description="Helical" evidence="10">
    <location>
        <begin position="113"/>
        <end position="133"/>
    </location>
</feature>
<keyword evidence="10" id="KW-0812">Transmembrane</keyword>
<accession>A0A0D8B9I0</accession>
<dbReference type="PANTHER" id="PTHR24421:SF10">
    <property type="entry name" value="NITRATE_NITRITE SENSOR PROTEIN NARQ"/>
    <property type="match status" value="1"/>
</dbReference>
<evidence type="ECO:0000256" key="1">
    <source>
        <dbReference type="ARBA" id="ARBA00000085"/>
    </source>
</evidence>
<comment type="caution">
    <text evidence="12">The sequence shown here is derived from an EMBL/GenBank/DDBJ whole genome shotgun (WGS) entry which is preliminary data.</text>
</comment>
<comment type="catalytic activity">
    <reaction evidence="1">
        <text>ATP + protein L-histidine = ADP + protein N-phospho-L-histidine.</text>
        <dbReference type="EC" id="2.7.13.3"/>
    </reaction>
</comment>
<gene>
    <name evidence="12" type="ORF">FF36_05642</name>
</gene>
<keyword evidence="3" id="KW-0597">Phosphoprotein</keyword>
<feature type="domain" description="Signal transduction histidine kinase subgroup 3 dimerisation and phosphoacceptor" evidence="11">
    <location>
        <begin position="185"/>
        <end position="248"/>
    </location>
</feature>
<evidence type="ECO:0000256" key="9">
    <source>
        <dbReference type="SAM" id="MobiDB-lite"/>
    </source>
</evidence>
<dbReference type="AlphaFoldDB" id="A0A0D8B9I0"/>
<feature type="region of interest" description="Disordered" evidence="9">
    <location>
        <begin position="358"/>
        <end position="377"/>
    </location>
</feature>
<feature type="transmembrane region" description="Helical" evidence="10">
    <location>
        <begin position="12"/>
        <end position="29"/>
    </location>
</feature>
<dbReference type="Proteomes" id="UP000032545">
    <property type="component" value="Unassembled WGS sequence"/>
</dbReference>
<dbReference type="PANTHER" id="PTHR24421">
    <property type="entry name" value="NITRATE/NITRITE SENSOR PROTEIN NARX-RELATED"/>
    <property type="match status" value="1"/>
</dbReference>
<dbReference type="InterPro" id="IPR011712">
    <property type="entry name" value="Sig_transdc_His_kin_sub3_dim/P"/>
</dbReference>
<dbReference type="EC" id="2.7.13.3" evidence="2"/>
<feature type="transmembrane region" description="Helical" evidence="10">
    <location>
        <begin position="64"/>
        <end position="82"/>
    </location>
</feature>
<dbReference type="GO" id="GO:0046983">
    <property type="term" value="F:protein dimerization activity"/>
    <property type="evidence" value="ECO:0007669"/>
    <property type="project" value="InterPro"/>
</dbReference>
<dbReference type="Gene3D" id="1.20.5.1930">
    <property type="match status" value="1"/>
</dbReference>
<evidence type="ECO:0000313" key="13">
    <source>
        <dbReference type="Proteomes" id="UP000032545"/>
    </source>
</evidence>
<evidence type="ECO:0000256" key="3">
    <source>
        <dbReference type="ARBA" id="ARBA00022553"/>
    </source>
</evidence>
<dbReference type="SUPFAM" id="SSF55874">
    <property type="entry name" value="ATPase domain of HSP90 chaperone/DNA topoisomerase II/histidine kinase"/>
    <property type="match status" value="1"/>
</dbReference>
<keyword evidence="8" id="KW-0902">Two-component regulatory system</keyword>
<evidence type="ECO:0000256" key="10">
    <source>
        <dbReference type="SAM" id="Phobius"/>
    </source>
</evidence>
<evidence type="ECO:0000256" key="4">
    <source>
        <dbReference type="ARBA" id="ARBA00022679"/>
    </source>
</evidence>
<dbReference type="CDD" id="cd16917">
    <property type="entry name" value="HATPase_UhpB-NarQ-NarX-like"/>
    <property type="match status" value="1"/>
</dbReference>